<dbReference type="PRINTS" id="PR00359">
    <property type="entry name" value="BP450"/>
</dbReference>
<evidence type="ECO:0000313" key="4">
    <source>
        <dbReference type="EMBL" id="RIV81942.1"/>
    </source>
</evidence>
<keyword evidence="2" id="KW-0503">Monooxygenase</keyword>
<sequence length="420" mass="46944">MHSQQRSEAMTDTTLAPPATATRPEGLPDDRVVDFDIYNPFDGQYDLHKAWVQLRDSTQHAIVWTPHNEGHWIALSPELIGEVFSDAARFSSRVVLVPKSTAGEAYGDLLPLSLDPPVHRPYRKVLNDKLYGSAIKPLEPKVRKLTAELIEGFVANGRCEFVHEFAEQLPLRVFMELVDLPVKHLPRLKHLADQFTRPDGSMTPAEATASFKAYLKPILDERRNSSREDLLTHITQSKVNDRPMTEDEAARLASQVLVGGLDTVVNFMSFTMSTLAQAPEIQARIATDPTCHHAAINECLRRMPLVSSARELVADTEVDGVTLRKGDMVIAPTELYALNDAINDNPMAFDLDRKVRNHMVFGNGNHTCPGQFLARMEMKVLLEEWFARIPSFELEPGQTIRHNGGIVGGCQPFVLRWPAG</sequence>
<organism evidence="4 5">
    <name type="scientific">Aurantiacibacter xanthus</name>
    <dbReference type="NCBI Taxonomy" id="1784712"/>
    <lineage>
        <taxon>Bacteria</taxon>
        <taxon>Pseudomonadati</taxon>
        <taxon>Pseudomonadota</taxon>
        <taxon>Alphaproteobacteria</taxon>
        <taxon>Sphingomonadales</taxon>
        <taxon>Erythrobacteraceae</taxon>
        <taxon>Aurantiacibacter</taxon>
    </lineage>
</organism>
<name>A0A3A1P0U1_9SPHN</name>
<dbReference type="InterPro" id="IPR001128">
    <property type="entry name" value="Cyt_P450"/>
</dbReference>
<keyword evidence="2" id="KW-0349">Heme</keyword>
<dbReference type="GO" id="GO:0004497">
    <property type="term" value="F:monooxygenase activity"/>
    <property type="evidence" value="ECO:0007669"/>
    <property type="project" value="UniProtKB-KW"/>
</dbReference>
<evidence type="ECO:0000313" key="5">
    <source>
        <dbReference type="Proteomes" id="UP000265366"/>
    </source>
</evidence>
<feature type="compositionally biased region" description="Low complexity" evidence="3">
    <location>
        <begin position="11"/>
        <end position="24"/>
    </location>
</feature>
<keyword evidence="5" id="KW-1185">Reference proteome</keyword>
<accession>A0A3A1P0U1</accession>
<keyword evidence="2" id="KW-0479">Metal-binding</keyword>
<dbReference type="Gene3D" id="1.10.630.10">
    <property type="entry name" value="Cytochrome P450"/>
    <property type="match status" value="1"/>
</dbReference>
<dbReference type="EMBL" id="QXFM01000126">
    <property type="protein sequence ID" value="RIV81942.1"/>
    <property type="molecule type" value="Genomic_DNA"/>
</dbReference>
<dbReference type="PANTHER" id="PTHR46696">
    <property type="entry name" value="P450, PUTATIVE (EUROFUNG)-RELATED"/>
    <property type="match status" value="1"/>
</dbReference>
<dbReference type="GO" id="GO:0005506">
    <property type="term" value="F:iron ion binding"/>
    <property type="evidence" value="ECO:0007669"/>
    <property type="project" value="InterPro"/>
</dbReference>
<gene>
    <name evidence="4" type="ORF">D2V17_16240</name>
</gene>
<comment type="caution">
    <text evidence="4">The sequence shown here is derived from an EMBL/GenBank/DDBJ whole genome shotgun (WGS) entry which is preliminary data.</text>
</comment>
<dbReference type="InterPro" id="IPR002397">
    <property type="entry name" value="Cyt_P450_B"/>
</dbReference>
<evidence type="ECO:0000256" key="1">
    <source>
        <dbReference type="ARBA" id="ARBA00010617"/>
    </source>
</evidence>
<dbReference type="InterPro" id="IPR036396">
    <property type="entry name" value="Cyt_P450_sf"/>
</dbReference>
<dbReference type="OrthoDB" id="5522954at2"/>
<dbReference type="CDD" id="cd11035">
    <property type="entry name" value="P450cam-like"/>
    <property type="match status" value="1"/>
</dbReference>
<comment type="similarity">
    <text evidence="1 2">Belongs to the cytochrome P450 family.</text>
</comment>
<evidence type="ECO:0000256" key="3">
    <source>
        <dbReference type="SAM" id="MobiDB-lite"/>
    </source>
</evidence>
<dbReference type="Proteomes" id="UP000265366">
    <property type="component" value="Unassembled WGS sequence"/>
</dbReference>
<dbReference type="InterPro" id="IPR017972">
    <property type="entry name" value="Cyt_P450_CS"/>
</dbReference>
<dbReference type="Pfam" id="PF00067">
    <property type="entry name" value="p450"/>
    <property type="match status" value="2"/>
</dbReference>
<feature type="compositionally biased region" description="Polar residues" evidence="3">
    <location>
        <begin position="1"/>
        <end position="10"/>
    </location>
</feature>
<reference evidence="4 5" key="1">
    <citation type="submission" date="2018-08" db="EMBL/GenBank/DDBJ databases">
        <title>Erythrobacter zhengii sp.nov., a bacterium isolated from deep-sea sediment.</title>
        <authorList>
            <person name="Fang C."/>
            <person name="Wu Y.-H."/>
            <person name="Sun C."/>
            <person name="Wang H."/>
            <person name="Cheng H."/>
            <person name="Meng F.-X."/>
            <person name="Wang C.-S."/>
            <person name="Xu X.-W."/>
        </authorList>
    </citation>
    <scope>NUCLEOTIDE SEQUENCE [LARGE SCALE GENOMIC DNA]</scope>
    <source>
        <strain evidence="4 5">CCTCC AB 2015396</strain>
    </source>
</reference>
<dbReference type="PRINTS" id="PR00385">
    <property type="entry name" value="P450"/>
</dbReference>
<keyword evidence="2" id="KW-0408">Iron</keyword>
<dbReference type="SUPFAM" id="SSF48264">
    <property type="entry name" value="Cytochrome P450"/>
    <property type="match status" value="1"/>
</dbReference>
<dbReference type="PROSITE" id="PS00086">
    <property type="entry name" value="CYTOCHROME_P450"/>
    <property type="match status" value="1"/>
</dbReference>
<proteinExistence type="inferred from homology"/>
<feature type="region of interest" description="Disordered" evidence="3">
    <location>
        <begin position="1"/>
        <end position="28"/>
    </location>
</feature>
<protein>
    <submittedName>
        <fullName evidence="4">Cytochrome P450</fullName>
    </submittedName>
</protein>
<dbReference type="AlphaFoldDB" id="A0A3A1P0U1"/>
<keyword evidence="2" id="KW-0560">Oxidoreductase</keyword>
<dbReference type="PANTHER" id="PTHR46696:SF6">
    <property type="entry name" value="P450, PUTATIVE (EUROFUNG)-RELATED"/>
    <property type="match status" value="1"/>
</dbReference>
<dbReference type="GO" id="GO:0020037">
    <property type="term" value="F:heme binding"/>
    <property type="evidence" value="ECO:0007669"/>
    <property type="project" value="InterPro"/>
</dbReference>
<dbReference type="GO" id="GO:0016705">
    <property type="term" value="F:oxidoreductase activity, acting on paired donors, with incorporation or reduction of molecular oxygen"/>
    <property type="evidence" value="ECO:0007669"/>
    <property type="project" value="InterPro"/>
</dbReference>
<evidence type="ECO:0000256" key="2">
    <source>
        <dbReference type="RuleBase" id="RU000461"/>
    </source>
</evidence>